<dbReference type="Pfam" id="PF25474">
    <property type="entry name" value="TPR_TmcB"/>
    <property type="match status" value="1"/>
</dbReference>
<feature type="transmembrane region" description="Helical" evidence="2">
    <location>
        <begin position="244"/>
        <end position="266"/>
    </location>
</feature>
<feature type="transmembrane region" description="Helical" evidence="2">
    <location>
        <begin position="74"/>
        <end position="91"/>
    </location>
</feature>
<feature type="transmembrane region" description="Helical" evidence="2">
    <location>
        <begin position="31"/>
        <end position="54"/>
    </location>
</feature>
<dbReference type="Proteomes" id="UP000236333">
    <property type="component" value="Unassembled WGS sequence"/>
</dbReference>
<feature type="transmembrane region" description="Helical" evidence="2">
    <location>
        <begin position="1946"/>
        <end position="1972"/>
    </location>
</feature>
<feature type="domain" description="PAS" evidence="3">
    <location>
        <begin position="515"/>
        <end position="581"/>
    </location>
</feature>
<dbReference type="PANTHER" id="PTHR31600">
    <property type="entry name" value="TINY MACROCYSTS PROTEIN B-RELATED"/>
    <property type="match status" value="1"/>
</dbReference>
<feature type="region of interest" description="Disordered" evidence="1">
    <location>
        <begin position="2046"/>
        <end position="2067"/>
    </location>
</feature>
<dbReference type="InterPro" id="IPR052994">
    <property type="entry name" value="Tiny_macrocysts_regulators"/>
</dbReference>
<keyword evidence="2" id="KW-1133">Transmembrane helix</keyword>
<feature type="compositionally biased region" description="Basic and acidic residues" evidence="1">
    <location>
        <begin position="1347"/>
        <end position="1358"/>
    </location>
</feature>
<feature type="transmembrane region" description="Helical" evidence="2">
    <location>
        <begin position="1599"/>
        <end position="1624"/>
    </location>
</feature>
<feature type="transmembrane region" description="Helical" evidence="2">
    <location>
        <begin position="203"/>
        <end position="224"/>
    </location>
</feature>
<gene>
    <name evidence="4" type="ORF">TSOC_000946</name>
</gene>
<dbReference type="InterPro" id="IPR057352">
    <property type="entry name" value="TPR_TmcB/C"/>
</dbReference>
<evidence type="ECO:0000256" key="2">
    <source>
        <dbReference type="SAM" id="Phobius"/>
    </source>
</evidence>
<feature type="domain" description="PAS" evidence="3">
    <location>
        <begin position="634"/>
        <end position="701"/>
    </location>
</feature>
<dbReference type="SMART" id="SM00091">
    <property type="entry name" value="PAS"/>
    <property type="match status" value="2"/>
</dbReference>
<evidence type="ECO:0000259" key="3">
    <source>
        <dbReference type="SMART" id="SM00091"/>
    </source>
</evidence>
<feature type="compositionally biased region" description="Polar residues" evidence="1">
    <location>
        <begin position="1194"/>
        <end position="1212"/>
    </location>
</feature>
<dbReference type="Gene3D" id="3.30.450.20">
    <property type="entry name" value="PAS domain"/>
    <property type="match status" value="1"/>
</dbReference>
<evidence type="ECO:0000313" key="4">
    <source>
        <dbReference type="EMBL" id="PNH12169.1"/>
    </source>
</evidence>
<proteinExistence type="predicted"/>
<sequence>MRAGFKARVWAVVSVLSFRWLKDVGYGAYLALLYSMVALLAINIGLCVWVAWCFKEQKFPAVWPIKMLRVFSSVFFQAFDVTSLTLLQLGINCRYAGNLPHMRFDLFPEHTLSLVLFVTIALFLNMAEVEVNPLGQRPLALGHSGAEVMAFAIKLRCAQVLLTLVDVFLPWPRVSACAYLALSLALAWQYLRWAPHLVPWANYLKSGVSVAIFWCSAVLMLLVFRPGVSSDGRQSWEHSLTLAMLAGLAPAFAVGALMSWGLVWRLTSRALKALDRSSTSTDAQLKEIAKHLDDPRDVEIVARICRKTDKEGHPEPEAVGRAHQIVQAGLATFPTSPFVALYHANFMIDVFGVAQGGARRIEDARKLKPELMCRFIIFVRHQVATQKAAGNSANDGTTMDLLGYVEYQRKQRNVVRLHREALQASCTFWRTIDATSVPFTRMSKALNRIESSVSQTAYRAILEQYSNNPKLVRLYGKFLERIKNDPWGAQEYFAEADRLEDMKSSDAHGPFLPDGTPLSRMDEMAIGVLVVNSTGEVQIANTRAHVIFGYKRGMLDTKPLSLLLAPHDMRRVSDLFAGLVSIMGDGATPAIGSGSEPEPDILVVGMHCDRVAFPLQLSIRKALGVGEDSTFMVLVDPMPLVPGVATLWVVPNGTVTACDPHFVAITGWKAAEVHGTSVAALLSLSSSSAAGQAGGHDDVEAGAAAQGQIGTRANDVMTRLLGVGDGGAMQGSMSCFLAHKYDETPMECDASIKYTTNADAPGATICEIRVRLVASEPAQLLVVNRKGAIKFASTELVMTLRDKGKAAPGVAQHSCEVGDTNAPHMGGTSADNGAGLEAYNLSEFLPPFWKETHMKLMKETTTMTRTTAAARGMWSCRGGAAQGPTLELWAMSGKAVYMHVRVATVESQGEMTHVVRLTRSSLDIALGERRLRLSIAPDGRVADVSKETPKSLFGVDPSQVHVVEPTDEDPDDTPPAVFVDLWPAAAVTGVVQLDGSGRITAVLEEATRPAGLLFGLPGQSLIGQVLLGGSLLMLPPGRSGHTDLLTLHGAKKSSMKTARDNGDIKVGPVHVLQGKHSDGARPLLVEVQVVGKPGRKQPATVLLRLHAAPMMSPAVAPLALVSSLATPPASFAANVMAEHAELPVPQQLATAQGFAGPLAEFEQEIGHLVSSSRPLLSRPGTAVALAAESLRVASSVTGPDSPSGTPRPNMSSPPAAVLLVTPSDVGLIDTAIVTAAAATAAVEEAGRSTLASLVRSMAHEKGFSPTVSRRDQVGLIKNISGADGTIPGDPKWKDGDDANMDKPDNGSIASGSDRSTRKDMGGAAERVSTWVVSKGAFYQNALEKGENEAARLSDDDAPHAAGADPGKGAMKAAVETGVGLISPNLQKGSVAGSEDDDDASEGGLSGISAQTGKSGAEYKRGKRFRKLAKLMDSSIAQQVQQRLQTHALLTVALLVVVHVICFALTVVALVQQVLTDVRSLDVLSRNVSAVPLYTAADAPMFVERIARASDEFKVWDGVNEDGSDSYVNLTVKAFSTRFYAMAKVLEQKALSWLHDGVHVAGTYPGQLMLKSGPDLFGSSEEVIDELLYEASDDSAHVKLLQLVFLAVEGFVITCAAALYVAYLLHAVAAQRHKLYGSFLLIPVGDEEDDDEDEEDTKETAAAEEAVEDDPKLKRRARLMPGGGGSDPAVNTSQRPSRTANATEIGRSTSLRIVGDGQLDQAKRTLRTDSRGTMVMLVPFVIWSILVIAIYTAAVSKMQGVVEAVAVQSVVNFMGARVQRAVFFSQELAVAETPQEFQSRRTALEHCNKLVVDAWFTLQLGADAYKAAGNDCELFPLVKTGLSYASPELQNIFYSTSSVCHRVGENLPCPGWENRFFKISRTGLDAIMQEFFIKLRRMTSRVLPPLGLESDAVDFIYTVGGKDLLDGVQTVATAHDELILLLFRHILVYHVVLFVGCIVIFIGFILLLLNPLLKRVTKERRRIAELMSQLPMECDVEKLVSRALNPATKTTDGSGGGTKRPIVPNNTTVDGGEDATSASQWKAIIRMGSGTAGPPSRQLSISSRQEGR</sequence>
<feature type="compositionally biased region" description="Basic and acidic residues" evidence="1">
    <location>
        <begin position="1290"/>
        <end position="1304"/>
    </location>
</feature>
<dbReference type="OrthoDB" id="533766at2759"/>
<evidence type="ECO:0000256" key="1">
    <source>
        <dbReference type="SAM" id="MobiDB-lite"/>
    </source>
</evidence>
<feature type="compositionally biased region" description="Acidic residues" evidence="1">
    <location>
        <begin position="1645"/>
        <end position="1656"/>
    </location>
</feature>
<keyword evidence="5" id="KW-1185">Reference proteome</keyword>
<accession>A0A2J8AI24</accession>
<organism evidence="4 5">
    <name type="scientific">Tetrabaena socialis</name>
    <dbReference type="NCBI Taxonomy" id="47790"/>
    <lineage>
        <taxon>Eukaryota</taxon>
        <taxon>Viridiplantae</taxon>
        <taxon>Chlorophyta</taxon>
        <taxon>core chlorophytes</taxon>
        <taxon>Chlorophyceae</taxon>
        <taxon>CS clade</taxon>
        <taxon>Chlamydomonadales</taxon>
        <taxon>Tetrabaenaceae</taxon>
        <taxon>Tetrabaena</taxon>
    </lineage>
</organism>
<feature type="transmembrane region" description="Helical" evidence="2">
    <location>
        <begin position="1732"/>
        <end position="1753"/>
    </location>
</feature>
<name>A0A2J8AI24_9CHLO</name>
<protein>
    <submittedName>
        <fullName evidence="4">Tiny macrocysts protein C</fullName>
    </submittedName>
</protein>
<dbReference type="InterPro" id="IPR000014">
    <property type="entry name" value="PAS"/>
</dbReference>
<feature type="transmembrane region" description="Helical" evidence="2">
    <location>
        <begin position="1447"/>
        <end position="1470"/>
    </location>
</feature>
<feature type="compositionally biased region" description="Polar residues" evidence="1">
    <location>
        <begin position="1688"/>
        <end position="1701"/>
    </location>
</feature>
<keyword evidence="2" id="KW-0812">Transmembrane</keyword>
<feature type="transmembrane region" description="Helical" evidence="2">
    <location>
        <begin position="111"/>
        <end position="127"/>
    </location>
</feature>
<keyword evidence="2" id="KW-0472">Membrane</keyword>
<dbReference type="PANTHER" id="PTHR31600:SF2">
    <property type="entry name" value="GAMETE ENRICHED GENE 10 PROTEIN-RELATED"/>
    <property type="match status" value="1"/>
</dbReference>
<feature type="compositionally biased region" description="Polar residues" evidence="1">
    <location>
        <begin position="2056"/>
        <end position="2067"/>
    </location>
</feature>
<feature type="region of interest" description="Disordered" evidence="1">
    <location>
        <begin position="1347"/>
        <end position="1367"/>
    </location>
</feature>
<evidence type="ECO:0000313" key="5">
    <source>
        <dbReference type="Proteomes" id="UP000236333"/>
    </source>
</evidence>
<reference evidence="4 5" key="1">
    <citation type="journal article" date="2017" name="Mol. Biol. Evol.">
        <title>The 4-celled Tetrabaena socialis nuclear genome reveals the essential components for genetic control of cell number at the origin of multicellularity in the volvocine lineage.</title>
        <authorList>
            <person name="Featherston J."/>
            <person name="Arakaki Y."/>
            <person name="Hanschen E.R."/>
            <person name="Ferris P.J."/>
            <person name="Michod R.E."/>
            <person name="Olson B.J.S.C."/>
            <person name="Nozaki H."/>
            <person name="Durand P.M."/>
        </authorList>
    </citation>
    <scope>NUCLEOTIDE SEQUENCE [LARGE SCALE GENOMIC DNA]</scope>
    <source>
        <strain evidence="4 5">NIES-571</strain>
    </source>
</reference>
<feature type="region of interest" description="Disordered" evidence="1">
    <location>
        <begin position="1278"/>
        <end position="1322"/>
    </location>
</feature>
<feature type="region of interest" description="Disordered" evidence="1">
    <location>
        <begin position="2005"/>
        <end position="2034"/>
    </location>
</feature>
<feature type="region of interest" description="Disordered" evidence="1">
    <location>
        <begin position="1385"/>
        <end position="1417"/>
    </location>
</feature>
<feature type="region of interest" description="Disordered" evidence="1">
    <location>
        <begin position="1194"/>
        <end position="1215"/>
    </location>
</feature>
<feature type="region of interest" description="Disordered" evidence="1">
    <location>
        <begin position="1645"/>
        <end position="1701"/>
    </location>
</feature>
<feature type="transmembrane region" description="Helical" evidence="2">
    <location>
        <begin position="171"/>
        <end position="191"/>
    </location>
</feature>
<dbReference type="EMBL" id="PGGS01000014">
    <property type="protein sequence ID" value="PNH12169.1"/>
    <property type="molecule type" value="Genomic_DNA"/>
</dbReference>
<dbReference type="CDD" id="cd00130">
    <property type="entry name" value="PAS"/>
    <property type="match status" value="1"/>
</dbReference>
<comment type="caution">
    <text evidence="4">The sequence shown here is derived from an EMBL/GenBank/DDBJ whole genome shotgun (WGS) entry which is preliminary data.</text>
</comment>